<keyword evidence="1" id="KW-0472">Membrane</keyword>
<dbReference type="Pfam" id="PF01740">
    <property type="entry name" value="STAS"/>
    <property type="match status" value="1"/>
</dbReference>
<evidence type="ECO:0000259" key="2">
    <source>
        <dbReference type="PROSITE" id="PS50801"/>
    </source>
</evidence>
<sequence length="344" mass="37619">MLDSKQLPVERAKLYARIMLGITALFLPIPIIGWENVHSQINFYVAIVHGLLIVGYIFLVKPNNLYPLTLLLHFASSVTVAMINHNVGGFVSYHFATICIELVGAGFILARGRWIFAAVGISIFTHLIAISIEMNRTWGFNDPDSLLMMSVSDNYKYLAMVSQTILLIGTGVIIAALMHVINQREQALEQSRQAMQQRSDELASLAIRLETSNQQLVSTETTLRQTVAALTVAALPVGDDVVVLPLVGGFDAQRAEAVEASLLSYLHEQRANTLILDLTSVPAASETLLTMLERIIQAARLLGARVILAGLQPEVAPMMVKLKLNRQNVLSAPTLAAALELRST</sequence>
<dbReference type="InterPro" id="IPR036513">
    <property type="entry name" value="STAS_dom_sf"/>
</dbReference>
<dbReference type="OrthoDB" id="9817899at2"/>
<dbReference type="AlphaFoldDB" id="A0A0P6Y0E5"/>
<name>A0A0P6Y0E5_9CHLR</name>
<comment type="caution">
    <text evidence="3">The sequence shown here is derived from an EMBL/GenBank/DDBJ whole genome shotgun (WGS) entry which is preliminary data.</text>
</comment>
<keyword evidence="1" id="KW-0812">Transmembrane</keyword>
<dbReference type="EMBL" id="LGKP01000022">
    <property type="protein sequence ID" value="KPL85901.1"/>
    <property type="molecule type" value="Genomic_DNA"/>
</dbReference>
<feature type="transmembrane region" description="Helical" evidence="1">
    <location>
        <begin position="14"/>
        <end position="34"/>
    </location>
</feature>
<dbReference type="SUPFAM" id="SSF52091">
    <property type="entry name" value="SpoIIaa-like"/>
    <property type="match status" value="1"/>
</dbReference>
<dbReference type="PANTHER" id="PTHR33745:SF1">
    <property type="entry name" value="RSBT ANTAGONIST PROTEIN RSBS"/>
    <property type="match status" value="1"/>
</dbReference>
<protein>
    <recommendedName>
        <fullName evidence="2">STAS domain-containing protein</fullName>
    </recommendedName>
</protein>
<dbReference type="InterPro" id="IPR051932">
    <property type="entry name" value="Bact_StressResp_Reg"/>
</dbReference>
<evidence type="ECO:0000313" key="3">
    <source>
        <dbReference type="EMBL" id="KPL85901.1"/>
    </source>
</evidence>
<feature type="transmembrane region" description="Helical" evidence="1">
    <location>
        <begin position="90"/>
        <end position="108"/>
    </location>
</feature>
<feature type="transmembrane region" description="Helical" evidence="1">
    <location>
        <begin position="41"/>
        <end position="59"/>
    </location>
</feature>
<feature type="transmembrane region" description="Helical" evidence="1">
    <location>
        <begin position="155"/>
        <end position="181"/>
    </location>
</feature>
<evidence type="ECO:0000256" key="1">
    <source>
        <dbReference type="SAM" id="Phobius"/>
    </source>
</evidence>
<feature type="transmembrane region" description="Helical" evidence="1">
    <location>
        <begin position="114"/>
        <end position="134"/>
    </location>
</feature>
<feature type="domain" description="STAS" evidence="2">
    <location>
        <begin position="239"/>
        <end position="344"/>
    </location>
</feature>
<dbReference type="RefSeq" id="WP_054534960.1">
    <property type="nucleotide sequence ID" value="NZ_LGKP01000022.1"/>
</dbReference>
<reference evidence="3 4" key="1">
    <citation type="submission" date="2015-07" db="EMBL/GenBank/DDBJ databases">
        <title>Whole genome sequence of Herpetosiphon geysericola DSM 7119.</title>
        <authorList>
            <person name="Hemp J."/>
            <person name="Ward L.M."/>
            <person name="Pace L.A."/>
            <person name="Fischer W.W."/>
        </authorList>
    </citation>
    <scope>NUCLEOTIDE SEQUENCE [LARGE SCALE GENOMIC DNA]</scope>
    <source>
        <strain evidence="3 4">DSM 7119</strain>
    </source>
</reference>
<dbReference type="CDD" id="cd07041">
    <property type="entry name" value="STAS_RsbR_RsbS_like"/>
    <property type="match status" value="1"/>
</dbReference>
<dbReference type="STRING" id="70996.SE18_13365"/>
<dbReference type="InterPro" id="IPR002645">
    <property type="entry name" value="STAS_dom"/>
</dbReference>
<dbReference type="Proteomes" id="UP000050277">
    <property type="component" value="Unassembled WGS sequence"/>
</dbReference>
<organism evidence="3 4">
    <name type="scientific">Herpetosiphon geysericola</name>
    <dbReference type="NCBI Taxonomy" id="70996"/>
    <lineage>
        <taxon>Bacteria</taxon>
        <taxon>Bacillati</taxon>
        <taxon>Chloroflexota</taxon>
        <taxon>Chloroflexia</taxon>
        <taxon>Herpetosiphonales</taxon>
        <taxon>Herpetosiphonaceae</taxon>
        <taxon>Herpetosiphon</taxon>
    </lineage>
</organism>
<accession>A0A0P6Y0E5</accession>
<dbReference type="Gene3D" id="3.30.750.24">
    <property type="entry name" value="STAS domain"/>
    <property type="match status" value="1"/>
</dbReference>
<evidence type="ECO:0000313" key="4">
    <source>
        <dbReference type="Proteomes" id="UP000050277"/>
    </source>
</evidence>
<dbReference type="PROSITE" id="PS50801">
    <property type="entry name" value="STAS"/>
    <property type="match status" value="1"/>
</dbReference>
<gene>
    <name evidence="3" type="ORF">SE18_13365</name>
</gene>
<keyword evidence="1" id="KW-1133">Transmembrane helix</keyword>
<proteinExistence type="predicted"/>
<keyword evidence="4" id="KW-1185">Reference proteome</keyword>
<dbReference type="PANTHER" id="PTHR33745">
    <property type="entry name" value="RSBT ANTAGONIST PROTEIN RSBS-RELATED"/>
    <property type="match status" value="1"/>
</dbReference>